<gene>
    <name evidence="8" type="ORF">B0T10DRAFT_414669</name>
</gene>
<reference evidence="8 9" key="1">
    <citation type="journal article" date="2021" name="Nat. Commun.">
        <title>Genetic determinants of endophytism in the Arabidopsis root mycobiome.</title>
        <authorList>
            <person name="Mesny F."/>
            <person name="Miyauchi S."/>
            <person name="Thiergart T."/>
            <person name="Pickel B."/>
            <person name="Atanasova L."/>
            <person name="Karlsson M."/>
            <person name="Huettel B."/>
            <person name="Barry K.W."/>
            <person name="Haridas S."/>
            <person name="Chen C."/>
            <person name="Bauer D."/>
            <person name="Andreopoulos W."/>
            <person name="Pangilinan J."/>
            <person name="LaButti K."/>
            <person name="Riley R."/>
            <person name="Lipzen A."/>
            <person name="Clum A."/>
            <person name="Drula E."/>
            <person name="Henrissat B."/>
            <person name="Kohler A."/>
            <person name="Grigoriev I.V."/>
            <person name="Martin F.M."/>
            <person name="Hacquard S."/>
        </authorList>
    </citation>
    <scope>NUCLEOTIDE SEQUENCE [LARGE SCALE GENOMIC DNA]</scope>
    <source>
        <strain evidence="8 9">MPI-CAGE-CH-0241</strain>
    </source>
</reference>
<dbReference type="Proteomes" id="UP000777438">
    <property type="component" value="Unassembled WGS sequence"/>
</dbReference>
<dbReference type="Pfam" id="PF08925">
    <property type="entry name" value="DUF1907"/>
    <property type="match status" value="1"/>
</dbReference>
<comment type="caution">
    <text evidence="8">The sequence shown here is derived from an EMBL/GenBank/DDBJ whole genome shotgun (WGS) entry which is preliminary data.</text>
</comment>
<keyword evidence="9" id="KW-1185">Reference proteome</keyword>
<organism evidence="8 9">
    <name type="scientific">Thelonectria olida</name>
    <dbReference type="NCBI Taxonomy" id="1576542"/>
    <lineage>
        <taxon>Eukaryota</taxon>
        <taxon>Fungi</taxon>
        <taxon>Dikarya</taxon>
        <taxon>Ascomycota</taxon>
        <taxon>Pezizomycotina</taxon>
        <taxon>Sordariomycetes</taxon>
        <taxon>Hypocreomycetidae</taxon>
        <taxon>Hypocreales</taxon>
        <taxon>Nectriaceae</taxon>
        <taxon>Thelonectria</taxon>
    </lineage>
</organism>
<evidence type="ECO:0000256" key="5">
    <source>
        <dbReference type="ARBA" id="ARBA00022833"/>
    </source>
</evidence>
<protein>
    <recommendedName>
        <fullName evidence="7">DUF1907 domain-containing protein</fullName>
    </recommendedName>
</protein>
<feature type="domain" description="DUF1907" evidence="7">
    <location>
        <begin position="24"/>
        <end position="314"/>
    </location>
</feature>
<dbReference type="GO" id="GO:0008270">
    <property type="term" value="F:zinc ion binding"/>
    <property type="evidence" value="ECO:0007669"/>
    <property type="project" value="TreeGrafter"/>
</dbReference>
<evidence type="ECO:0000256" key="1">
    <source>
        <dbReference type="ARBA" id="ARBA00004123"/>
    </source>
</evidence>
<comment type="subcellular location">
    <subcellularLocation>
        <location evidence="1">Nucleus</location>
    </subcellularLocation>
</comment>
<dbReference type="PANTHER" id="PTHR13204:SF1">
    <property type="entry name" value="ESTER HYDROLASE C11ORF54"/>
    <property type="match status" value="1"/>
</dbReference>
<name>A0A9P8VTV4_9HYPO</name>
<dbReference type="GO" id="GO:0016788">
    <property type="term" value="F:hydrolase activity, acting on ester bonds"/>
    <property type="evidence" value="ECO:0007669"/>
    <property type="project" value="TreeGrafter"/>
</dbReference>
<evidence type="ECO:0000313" key="9">
    <source>
        <dbReference type="Proteomes" id="UP000777438"/>
    </source>
</evidence>
<dbReference type="OrthoDB" id="5119241at2759"/>
<keyword evidence="3" id="KW-0479">Metal-binding</keyword>
<accession>A0A9P8VTV4</accession>
<evidence type="ECO:0000256" key="3">
    <source>
        <dbReference type="ARBA" id="ARBA00022723"/>
    </source>
</evidence>
<dbReference type="CDD" id="cd17298">
    <property type="entry name" value="DUF1907"/>
    <property type="match status" value="1"/>
</dbReference>
<evidence type="ECO:0000256" key="6">
    <source>
        <dbReference type="ARBA" id="ARBA00023242"/>
    </source>
</evidence>
<dbReference type="SMART" id="SM01168">
    <property type="entry name" value="DUF1907"/>
    <property type="match status" value="1"/>
</dbReference>
<evidence type="ECO:0000259" key="7">
    <source>
        <dbReference type="SMART" id="SM01168"/>
    </source>
</evidence>
<sequence>MTHVDWPVQKLTLAPPPLDDLATAIRDGIKPNFSAASVTVSTPPDLRKPPFHLAGAGLSGNVRIADIGGQPNLMPSPNLEAKYDLVQVSGLMEMSRENGLLIGAGAGPFHLLGLNTELMPNIAWASSSEHELHNNTHFAKITEDDEVRCEKIGETTGFGLMCNLLGCDGNAGPTLHVIAKGRAGARNFTDSIRKAIHAVYGEKLISVGGVFVVRGGKVKLHVMPDFPCKPFESRKDVESWLRYFDTDGPLVCLSVFHSGDDQGLGLRMEHTHCFAGDGKEQASRGGHYHFDLDETSEDIEYEGWFNVAETLYRIDQPSTRT</sequence>
<dbReference type="EMBL" id="JAGPYM010000035">
    <property type="protein sequence ID" value="KAH6876427.1"/>
    <property type="molecule type" value="Genomic_DNA"/>
</dbReference>
<keyword evidence="6" id="KW-0539">Nucleus</keyword>
<evidence type="ECO:0000256" key="2">
    <source>
        <dbReference type="ARBA" id="ARBA00011245"/>
    </source>
</evidence>
<evidence type="ECO:0000256" key="4">
    <source>
        <dbReference type="ARBA" id="ARBA00022801"/>
    </source>
</evidence>
<dbReference type="GO" id="GO:0005634">
    <property type="term" value="C:nucleus"/>
    <property type="evidence" value="ECO:0007669"/>
    <property type="project" value="UniProtKB-SubCell"/>
</dbReference>
<keyword evidence="4" id="KW-0378">Hydrolase</keyword>
<evidence type="ECO:0000313" key="8">
    <source>
        <dbReference type="EMBL" id="KAH6876427.1"/>
    </source>
</evidence>
<dbReference type="SUPFAM" id="SSF117856">
    <property type="entry name" value="AF0104/ALDC/Ptd012-like"/>
    <property type="match status" value="1"/>
</dbReference>
<comment type="subunit">
    <text evidence="2">Monomer.</text>
</comment>
<dbReference type="AlphaFoldDB" id="A0A9P8VTV4"/>
<proteinExistence type="predicted"/>
<dbReference type="PANTHER" id="PTHR13204">
    <property type="entry name" value="PTD012 PROTEIN"/>
    <property type="match status" value="1"/>
</dbReference>
<keyword evidence="5" id="KW-0862">Zinc</keyword>
<dbReference type="InterPro" id="IPR015021">
    <property type="entry name" value="C11orf54_DUF1907"/>
</dbReference>